<proteinExistence type="inferred from homology"/>
<feature type="compositionally biased region" description="Polar residues" evidence="10">
    <location>
        <begin position="697"/>
        <end position="718"/>
    </location>
</feature>
<feature type="region of interest" description="Disordered" evidence="10">
    <location>
        <begin position="683"/>
        <end position="742"/>
    </location>
</feature>
<dbReference type="OMA" id="SGNNWMA"/>
<protein>
    <recommendedName>
        <fullName evidence="3 9">AP-3 complex subunit delta</fullName>
    </recommendedName>
</protein>
<dbReference type="Pfam" id="PF01602">
    <property type="entry name" value="Adaptin_N"/>
    <property type="match status" value="1"/>
</dbReference>
<evidence type="ECO:0000313" key="13">
    <source>
        <dbReference type="Proteomes" id="UP000190831"/>
    </source>
</evidence>
<dbReference type="InterPro" id="IPR011989">
    <property type="entry name" value="ARM-like"/>
</dbReference>
<comment type="similarity">
    <text evidence="2 9">Belongs to the adaptor complexes large subunit family.</text>
</comment>
<evidence type="ECO:0000256" key="3">
    <source>
        <dbReference type="ARBA" id="ARBA00015717"/>
    </source>
</evidence>
<sequence length="912" mass="103648">MTSLYAPSAEDVMKRLRPFGLFFEKSLKDLIKGIRANSESPEQLHQFLIQALAECREEANSPDLNLKTNSVLKLTYLEMYGFDMSWANFHILEVMSSSKLQHKRVGYLAASQSFHKDPDILMLATNLLKKDLKYDGNNDTLKMGIALSGLSNMITPSLASDICDDLFAMLGSSHAYIRKKSVTALFKLFLQYPEALRDNFDSFVAKLEDDDLSVVSATVSVVCELSKKKPEPFIPLSPLFYEMLINIDNNWIIIRLLKLFTNLSQVEPKLRTKILPKVLELMSMTSAISVIYESINCIVKGHMLDSDDYDTALSCLQELTKFCNSNDPNLRYISVVLFYKIGKINTDFISEFDSLVIRLLKDPDVSIRSRALELLEGAVDEGNIKKIVEILIGQFTANDTVFVSRLGEPVDSFNPRKEVTIDIPLSYKVKMVQTISRICSMDDYVNISDFGWYIAVLSDLCVISQDLNDESLGYQLGEDLRNIMVKVPSKRDRAVRTIIGLISNKDIVQHLPAVLKECFWCIGEYSSLIENGDDLLRLIIKERKYSADIEQVLIQSLIKVFSNWCNRHENIPVKSVKDMTNELIVYLESLSFSKSFEVQERSVEYLELLKLCSESLDMDDNELPILMTEVLPSLFDGWELKPISHGTQRKLQRNLSLDLETPFLTEDMLQELIDQDEFQEGFDSLGESDAESDNESETFSQFENKTPSGTSNTYTSSPGGKYELEEKRRRERMDNPFYLDEKEDDLKKKDSLLIDFDDNESVVGSQKPSVIRLSVDDGVEKKKQKSKKKKKHKKVQVLSDEVVMNDDGKDDDELSDSRSLSSGKASNSKINLKLQTKLETFDFSRPQPLSQDASDVSVEGKAELEKLRAKFAQESLHDGDPDEEVIVIKKKKKKSKKKQASSKKEKMVEEGV</sequence>
<feature type="region of interest" description="Disordered" evidence="10">
    <location>
        <begin position="774"/>
        <end position="829"/>
    </location>
</feature>
<evidence type="ECO:0000256" key="1">
    <source>
        <dbReference type="ARBA" id="ARBA00004145"/>
    </source>
</evidence>
<feature type="region of interest" description="Disordered" evidence="10">
    <location>
        <begin position="890"/>
        <end position="912"/>
    </location>
</feature>
<evidence type="ECO:0000256" key="6">
    <source>
        <dbReference type="ARBA" id="ARBA00022927"/>
    </source>
</evidence>
<evidence type="ECO:0000313" key="12">
    <source>
        <dbReference type="EMBL" id="SCW00474.1"/>
    </source>
</evidence>
<dbReference type="PANTHER" id="PTHR22781">
    <property type="entry name" value="DELTA ADAPTIN-RELATED"/>
    <property type="match status" value="1"/>
</dbReference>
<keyword evidence="5" id="KW-0677">Repeat</keyword>
<keyword evidence="6 9" id="KW-0653">Protein transport</keyword>
<dbReference type="AlphaFoldDB" id="A0A1G4M9P2"/>
<organism evidence="12 13">
    <name type="scientific">Lachancea fermentati</name>
    <name type="common">Zygosaccharomyces fermentati</name>
    <dbReference type="NCBI Taxonomy" id="4955"/>
    <lineage>
        <taxon>Eukaryota</taxon>
        <taxon>Fungi</taxon>
        <taxon>Dikarya</taxon>
        <taxon>Ascomycota</taxon>
        <taxon>Saccharomycotina</taxon>
        <taxon>Saccharomycetes</taxon>
        <taxon>Saccharomycetales</taxon>
        <taxon>Saccharomycetaceae</taxon>
        <taxon>Lachancea</taxon>
    </lineage>
</organism>
<evidence type="ECO:0000256" key="7">
    <source>
        <dbReference type="ARBA" id="ARBA00023136"/>
    </source>
</evidence>
<dbReference type="STRING" id="4955.A0A1G4M9P2"/>
<comment type="subunit">
    <text evidence="9">Adaptor protein complex 3 (AP-3) is a heterotetramer.</text>
</comment>
<feature type="compositionally biased region" description="Basic residues" evidence="10">
    <location>
        <begin position="782"/>
        <end position="795"/>
    </location>
</feature>
<feature type="compositionally biased region" description="Basic and acidic residues" evidence="10">
    <location>
        <begin position="722"/>
        <end position="734"/>
    </location>
</feature>
<comment type="subcellular location">
    <subcellularLocation>
        <location evidence="1">Cytoplasmic vesicle</location>
        <location evidence="1">Clathrin-coated vesicle membrane</location>
        <topology evidence="1">Peripheral membrane protein</topology>
        <orientation evidence="1">Cytoplasmic side</orientation>
    </subcellularLocation>
    <subcellularLocation>
        <location evidence="9">Golgi apparatus</location>
    </subcellularLocation>
</comment>
<gene>
    <name evidence="12" type="ORF">LAFE_0C04984G</name>
</gene>
<dbReference type="GO" id="GO:0030123">
    <property type="term" value="C:AP-3 adaptor complex"/>
    <property type="evidence" value="ECO:0007669"/>
    <property type="project" value="InterPro"/>
</dbReference>
<dbReference type="GO" id="GO:0006623">
    <property type="term" value="P:protein targeting to vacuole"/>
    <property type="evidence" value="ECO:0007669"/>
    <property type="project" value="TreeGrafter"/>
</dbReference>
<feature type="domain" description="Clathrin/coatomer adaptor adaptin-like N-terminal" evidence="11">
    <location>
        <begin position="50"/>
        <end position="610"/>
    </location>
</feature>
<evidence type="ECO:0000256" key="2">
    <source>
        <dbReference type="ARBA" id="ARBA00006613"/>
    </source>
</evidence>
<dbReference type="GO" id="GO:0006896">
    <property type="term" value="P:Golgi to vacuole transport"/>
    <property type="evidence" value="ECO:0007669"/>
    <property type="project" value="TreeGrafter"/>
</dbReference>
<dbReference type="PIRSF" id="PIRSF037092">
    <property type="entry name" value="AP3_complex_delta"/>
    <property type="match status" value="1"/>
</dbReference>
<dbReference type="InterPro" id="IPR017105">
    <property type="entry name" value="AP3_complex_dsu"/>
</dbReference>
<keyword evidence="7" id="KW-0472">Membrane</keyword>
<feature type="compositionally biased region" description="Basic and acidic residues" evidence="10">
    <location>
        <begin position="902"/>
        <end position="912"/>
    </location>
</feature>
<dbReference type="Proteomes" id="UP000190831">
    <property type="component" value="Chromosome C"/>
</dbReference>
<evidence type="ECO:0000256" key="8">
    <source>
        <dbReference type="ARBA" id="ARBA00023329"/>
    </source>
</evidence>
<dbReference type="Gene3D" id="1.25.10.10">
    <property type="entry name" value="Leucine-rich Repeat Variant"/>
    <property type="match status" value="1"/>
</dbReference>
<feature type="compositionally biased region" description="Acidic residues" evidence="10">
    <location>
        <begin position="683"/>
        <end position="696"/>
    </location>
</feature>
<keyword evidence="9" id="KW-0333">Golgi apparatus</keyword>
<dbReference type="GO" id="GO:0005794">
    <property type="term" value="C:Golgi apparatus"/>
    <property type="evidence" value="ECO:0007669"/>
    <property type="project" value="UniProtKB-SubCell"/>
</dbReference>
<feature type="compositionally biased region" description="Basic residues" evidence="10">
    <location>
        <begin position="890"/>
        <end position="901"/>
    </location>
</feature>
<keyword evidence="4 9" id="KW-0813">Transport</keyword>
<evidence type="ECO:0000256" key="9">
    <source>
        <dbReference type="PIRNR" id="PIRNR037092"/>
    </source>
</evidence>
<dbReference type="EMBL" id="LT598485">
    <property type="protein sequence ID" value="SCW00474.1"/>
    <property type="molecule type" value="Genomic_DNA"/>
</dbReference>
<dbReference type="SUPFAM" id="SSF48371">
    <property type="entry name" value="ARM repeat"/>
    <property type="match status" value="1"/>
</dbReference>
<dbReference type="GO" id="GO:0010008">
    <property type="term" value="C:endosome membrane"/>
    <property type="evidence" value="ECO:0007669"/>
    <property type="project" value="TreeGrafter"/>
</dbReference>
<dbReference type="InterPro" id="IPR016024">
    <property type="entry name" value="ARM-type_fold"/>
</dbReference>
<keyword evidence="13" id="KW-1185">Reference proteome</keyword>
<evidence type="ECO:0000256" key="4">
    <source>
        <dbReference type="ARBA" id="ARBA00022448"/>
    </source>
</evidence>
<evidence type="ECO:0000256" key="5">
    <source>
        <dbReference type="ARBA" id="ARBA00022737"/>
    </source>
</evidence>
<dbReference type="FunFam" id="1.25.10.10:FF:000251">
    <property type="entry name" value="AP-3 complex subunit delta"/>
    <property type="match status" value="1"/>
</dbReference>
<name>A0A1G4M9P2_LACFM</name>
<keyword evidence="8" id="KW-0968">Cytoplasmic vesicle</keyword>
<evidence type="ECO:0000259" key="11">
    <source>
        <dbReference type="Pfam" id="PF01602"/>
    </source>
</evidence>
<evidence type="ECO:0000256" key="10">
    <source>
        <dbReference type="SAM" id="MobiDB-lite"/>
    </source>
</evidence>
<dbReference type="OrthoDB" id="10264595at2759"/>
<dbReference type="GO" id="GO:0030665">
    <property type="term" value="C:clathrin-coated vesicle membrane"/>
    <property type="evidence" value="ECO:0007669"/>
    <property type="project" value="UniProtKB-SubCell"/>
</dbReference>
<comment type="function">
    <text evidence="9">Part of the AP-3 complex, an adaptor-related complex which is not clathrin-associated. The complex is associated with the Golgi region as well as more peripheral structures. It facilitates the budding of vesicles from the Golgi membrane.</text>
</comment>
<dbReference type="PANTHER" id="PTHR22781:SF12">
    <property type="entry name" value="AP-3 COMPLEX SUBUNIT DELTA-1"/>
    <property type="match status" value="1"/>
</dbReference>
<reference evidence="12 13" key="1">
    <citation type="submission" date="2016-03" db="EMBL/GenBank/DDBJ databases">
        <authorList>
            <person name="Devillers H."/>
        </authorList>
    </citation>
    <scope>NUCLEOTIDE SEQUENCE [LARGE SCALE GENOMIC DNA]</scope>
    <source>
        <strain evidence="12">CBS 6772</strain>
    </source>
</reference>
<dbReference type="InterPro" id="IPR002553">
    <property type="entry name" value="Clathrin/coatomer_adapt-like_N"/>
</dbReference>
<accession>A0A1G4M9P2</accession>